<proteinExistence type="predicted"/>
<gene>
    <name evidence="1" type="ORF">DXZ20_19575</name>
</gene>
<organism evidence="1 2">
    <name type="scientific">Adonisia turfae CCMR0081</name>
    <dbReference type="NCBI Taxonomy" id="2292702"/>
    <lineage>
        <taxon>Bacteria</taxon>
        <taxon>Bacillati</taxon>
        <taxon>Cyanobacteriota</taxon>
        <taxon>Adonisia</taxon>
        <taxon>Adonisia turfae</taxon>
    </lineage>
</organism>
<comment type="caution">
    <text evidence="1">The sequence shown here is derived from an EMBL/GenBank/DDBJ whole genome shotgun (WGS) entry which is preliminary data.</text>
</comment>
<name>A0A6M0RNC7_9CYAN</name>
<dbReference type="Proteomes" id="UP000481033">
    <property type="component" value="Unassembled WGS sequence"/>
</dbReference>
<reference evidence="1 2" key="1">
    <citation type="journal article" date="2020" name="Microb. Ecol.">
        <title>Ecogenomics of the Marine Benthic Filamentous Cyanobacterium Adonisia.</title>
        <authorList>
            <person name="Walter J.M."/>
            <person name="Coutinho F.H."/>
            <person name="Leomil L."/>
            <person name="Hargreaves P.I."/>
            <person name="Campeao M.E."/>
            <person name="Vieira V.V."/>
            <person name="Silva B.S."/>
            <person name="Fistarol G.O."/>
            <person name="Salomon P.S."/>
            <person name="Sawabe T."/>
            <person name="Mino S."/>
            <person name="Hosokawa M."/>
            <person name="Miyashita H."/>
            <person name="Maruyama F."/>
            <person name="van Verk M.C."/>
            <person name="Dutilh B.E."/>
            <person name="Thompson C.C."/>
            <person name="Thompson F.L."/>
        </authorList>
    </citation>
    <scope>NUCLEOTIDE SEQUENCE [LARGE SCALE GENOMIC DNA]</scope>
    <source>
        <strain evidence="1 2">CCMR0081</strain>
    </source>
</reference>
<dbReference type="EMBL" id="QXHD01000004">
    <property type="protein sequence ID" value="NEZ57805.1"/>
    <property type="molecule type" value="Genomic_DNA"/>
</dbReference>
<accession>A0A6M0RNC7</accession>
<evidence type="ECO:0000313" key="1">
    <source>
        <dbReference type="EMBL" id="NEZ57805.1"/>
    </source>
</evidence>
<evidence type="ECO:0000313" key="2">
    <source>
        <dbReference type="Proteomes" id="UP000481033"/>
    </source>
</evidence>
<dbReference type="RefSeq" id="WP_163699959.1">
    <property type="nucleotide sequence ID" value="NZ_QXHD01000004.1"/>
</dbReference>
<protein>
    <submittedName>
        <fullName evidence="1">Uncharacterized protein</fullName>
    </submittedName>
</protein>
<keyword evidence="2" id="KW-1185">Reference proteome</keyword>
<dbReference type="AlphaFoldDB" id="A0A6M0RNC7"/>
<sequence length="294" mass="32681">MTFTRSVQIIKAFRPGVPIAELRFYQPGTLESSSLRFNTVYSGRIIELAIFTGLKTLQDINIWIEDSEGERFTLVQNLRLKPSVKRVDLLELLGGGEGLRVSPNVILGATLATPERRSPTDDITILGYADEVGETATDPGTSPDQEVYLTVPEQASDLFISTKETNRKIPWTASPRASDDVCYRIGDDITLSPDGKDITLPIGTFDIWYRIHFSTMEGYAVMAILDSSTLEPLNKSSVGVAEPGKEPGKIRESIGRAVFFVTSPITISVGVEYADSTEDKRLSWWECWCHIKKR</sequence>